<feature type="non-terminal residue" evidence="2">
    <location>
        <position position="1"/>
    </location>
</feature>
<gene>
    <name evidence="2" type="ORF">Tci_900806</name>
</gene>
<name>A0A699V1A1_TANCI</name>
<evidence type="ECO:0000256" key="1">
    <source>
        <dbReference type="SAM" id="MobiDB-lite"/>
    </source>
</evidence>
<protein>
    <submittedName>
        <fullName evidence="2">Uncharacterized protein</fullName>
    </submittedName>
</protein>
<reference evidence="2" key="1">
    <citation type="journal article" date="2019" name="Sci. Rep.">
        <title>Draft genome of Tanacetum cinerariifolium, the natural source of mosquito coil.</title>
        <authorList>
            <person name="Yamashiro T."/>
            <person name="Shiraishi A."/>
            <person name="Satake H."/>
            <person name="Nakayama K."/>
        </authorList>
    </citation>
    <scope>NUCLEOTIDE SEQUENCE</scope>
</reference>
<comment type="caution">
    <text evidence="2">The sequence shown here is derived from an EMBL/GenBank/DDBJ whole genome shotgun (WGS) entry which is preliminary data.</text>
</comment>
<feature type="region of interest" description="Disordered" evidence="1">
    <location>
        <begin position="1"/>
        <end position="21"/>
    </location>
</feature>
<dbReference type="AlphaFoldDB" id="A0A699V1A1"/>
<evidence type="ECO:0000313" key="2">
    <source>
        <dbReference type="EMBL" id="GFD28837.1"/>
    </source>
</evidence>
<feature type="compositionally biased region" description="Basic residues" evidence="1">
    <location>
        <begin position="1"/>
        <end position="10"/>
    </location>
</feature>
<accession>A0A699V1A1</accession>
<organism evidence="2">
    <name type="scientific">Tanacetum cinerariifolium</name>
    <name type="common">Dalmatian daisy</name>
    <name type="synonym">Chrysanthemum cinerariifolium</name>
    <dbReference type="NCBI Taxonomy" id="118510"/>
    <lineage>
        <taxon>Eukaryota</taxon>
        <taxon>Viridiplantae</taxon>
        <taxon>Streptophyta</taxon>
        <taxon>Embryophyta</taxon>
        <taxon>Tracheophyta</taxon>
        <taxon>Spermatophyta</taxon>
        <taxon>Magnoliopsida</taxon>
        <taxon>eudicotyledons</taxon>
        <taxon>Gunneridae</taxon>
        <taxon>Pentapetalae</taxon>
        <taxon>asterids</taxon>
        <taxon>campanulids</taxon>
        <taxon>Asterales</taxon>
        <taxon>Asteraceae</taxon>
        <taxon>Asteroideae</taxon>
        <taxon>Anthemideae</taxon>
        <taxon>Anthemidinae</taxon>
        <taxon>Tanacetum</taxon>
    </lineage>
</organism>
<dbReference type="EMBL" id="BKCJ011389111">
    <property type="protein sequence ID" value="GFD28837.1"/>
    <property type="molecule type" value="Genomic_DNA"/>
</dbReference>
<proteinExistence type="predicted"/>
<sequence length="65" mass="7337">ANDRFKKGKGYHAVPPPLTRNYMPPKPDLSFARLDESVYKFRISETVTSLAEDDKDAPKTSIARV</sequence>